<comment type="caution">
    <text evidence="1">The sequence shown here is derived from an EMBL/GenBank/DDBJ whole genome shotgun (WGS) entry which is preliminary data.</text>
</comment>
<name>A0AAD2D8V3_EUPCR</name>
<keyword evidence="2" id="KW-1185">Reference proteome</keyword>
<evidence type="ECO:0000313" key="2">
    <source>
        <dbReference type="Proteomes" id="UP001295684"/>
    </source>
</evidence>
<evidence type="ECO:0000313" key="1">
    <source>
        <dbReference type="EMBL" id="CAI2385192.1"/>
    </source>
</evidence>
<reference evidence="1" key="1">
    <citation type="submission" date="2023-07" db="EMBL/GenBank/DDBJ databases">
        <authorList>
            <consortium name="AG Swart"/>
            <person name="Singh M."/>
            <person name="Singh A."/>
            <person name="Seah K."/>
            <person name="Emmerich C."/>
        </authorList>
    </citation>
    <scope>NUCLEOTIDE SEQUENCE</scope>
    <source>
        <strain evidence="1">DP1</strain>
    </source>
</reference>
<organism evidence="1 2">
    <name type="scientific">Euplotes crassus</name>
    <dbReference type="NCBI Taxonomy" id="5936"/>
    <lineage>
        <taxon>Eukaryota</taxon>
        <taxon>Sar</taxon>
        <taxon>Alveolata</taxon>
        <taxon>Ciliophora</taxon>
        <taxon>Intramacronucleata</taxon>
        <taxon>Spirotrichea</taxon>
        <taxon>Hypotrichia</taxon>
        <taxon>Euplotida</taxon>
        <taxon>Euplotidae</taxon>
        <taxon>Moneuplotes</taxon>
    </lineage>
</organism>
<proteinExistence type="predicted"/>
<accession>A0AAD2D8V3</accession>
<sequence length="78" mass="8997">MYKGANKPSYVLDKNLYCNLQPSFFNDDANMFLTCWNTKAEFDVSFAAKDLEIDYKPTKQSVLETCEALIEIGFIKKK</sequence>
<gene>
    <name evidence="1" type="ORF">ECRASSUSDP1_LOCUS26740</name>
</gene>
<dbReference type="AlphaFoldDB" id="A0AAD2D8V3"/>
<protein>
    <submittedName>
        <fullName evidence="1">Uncharacterized protein</fullName>
    </submittedName>
</protein>
<dbReference type="Proteomes" id="UP001295684">
    <property type="component" value="Unassembled WGS sequence"/>
</dbReference>
<dbReference type="EMBL" id="CAMPGE010027573">
    <property type="protein sequence ID" value="CAI2385192.1"/>
    <property type="molecule type" value="Genomic_DNA"/>
</dbReference>